<keyword evidence="21" id="KW-1185">Reference proteome</keyword>
<proteinExistence type="inferred from homology"/>
<evidence type="ECO:0000256" key="11">
    <source>
        <dbReference type="ARBA" id="ARBA00022777"/>
    </source>
</evidence>
<evidence type="ECO:0000259" key="19">
    <source>
        <dbReference type="PROSITE" id="PS51671"/>
    </source>
</evidence>
<evidence type="ECO:0000256" key="17">
    <source>
        <dbReference type="RuleBase" id="RU003448"/>
    </source>
</evidence>
<dbReference type="GO" id="GO:0004072">
    <property type="term" value="F:aspartate kinase activity"/>
    <property type="evidence" value="ECO:0007669"/>
    <property type="project" value="UniProtKB-EC"/>
</dbReference>
<evidence type="ECO:0000313" key="21">
    <source>
        <dbReference type="Proteomes" id="UP000283644"/>
    </source>
</evidence>
<dbReference type="Proteomes" id="UP000283644">
    <property type="component" value="Unassembled WGS sequence"/>
</dbReference>
<dbReference type="InterPro" id="IPR054352">
    <property type="entry name" value="ACT_Aspartokinase"/>
</dbReference>
<feature type="binding site" evidence="16">
    <location>
        <position position="47"/>
    </location>
    <ligand>
        <name>substrate</name>
    </ligand>
</feature>
<dbReference type="CDD" id="cd04913">
    <property type="entry name" value="ACT_AKii-LysC-BS-like_1"/>
    <property type="match status" value="1"/>
</dbReference>
<keyword evidence="10 16" id="KW-0547">Nucleotide-binding</keyword>
<dbReference type="InterPro" id="IPR002912">
    <property type="entry name" value="ACT_dom"/>
</dbReference>
<dbReference type="Gene3D" id="3.30.2130.10">
    <property type="entry name" value="VC0802-like"/>
    <property type="match status" value="1"/>
</dbReference>
<evidence type="ECO:0000256" key="16">
    <source>
        <dbReference type="PIRSR" id="PIRSR000726-1"/>
    </source>
</evidence>
<evidence type="ECO:0000256" key="8">
    <source>
        <dbReference type="ARBA" id="ARBA00022605"/>
    </source>
</evidence>
<dbReference type="SUPFAM" id="SSF55021">
    <property type="entry name" value="ACT-like"/>
    <property type="match status" value="2"/>
</dbReference>
<keyword evidence="14" id="KW-0457">Lysine biosynthesis</keyword>
<dbReference type="PANTHER" id="PTHR21499">
    <property type="entry name" value="ASPARTATE KINASE"/>
    <property type="match status" value="1"/>
</dbReference>
<feature type="binding site" evidence="16">
    <location>
        <begin position="7"/>
        <end position="10"/>
    </location>
    <ligand>
        <name>ATP</name>
        <dbReference type="ChEBI" id="CHEBI:30616"/>
    </ligand>
</feature>
<dbReference type="InterPro" id="IPR001341">
    <property type="entry name" value="Asp_kinase"/>
</dbReference>
<dbReference type="InterPro" id="IPR041740">
    <property type="entry name" value="AKii-LysC-BS"/>
</dbReference>
<dbReference type="PROSITE" id="PS51671">
    <property type="entry name" value="ACT"/>
    <property type="match status" value="1"/>
</dbReference>
<keyword evidence="13" id="KW-0220">Diaminopimelate biosynthesis</keyword>
<evidence type="ECO:0000313" key="20">
    <source>
        <dbReference type="EMBL" id="RHW26711.1"/>
    </source>
</evidence>
<dbReference type="NCBIfam" id="NF005153">
    <property type="entry name" value="PRK06635.1-1"/>
    <property type="match status" value="1"/>
</dbReference>
<dbReference type="EC" id="2.7.2.4" evidence="6 17"/>
<dbReference type="CDD" id="cd04261">
    <property type="entry name" value="AAK_AKii-LysC-BS"/>
    <property type="match status" value="1"/>
</dbReference>
<sequence>MGIVVQKYGGSSLSDADAIKRVARRITEAKKAGNDVVVAVSAMGDSTDELLDLAAQVSPLPPARELDMLLTAGERISMALVAMAISDLGFTARSFTGSQAGVITDSVHGKAKIIDVTPGRIRGAIDEGHIVIVAGFQGVSQATKEITTLGRGGTDTTAVALAAALEADVCEIYTDVDGVFTADPRIVPSARKLDTVTYEEMLELAASGAKVLHLRSVEYARRHNIPIHVRSSFSTLEGTTVTGSINDPAREGSMEAPIIAGVAHDRSEAKITVVGVPDKVGEAAAIFTALADAQINIDMIVQNVSAAATNLTDISFTLPHSDGQTAMTTLHGLKNKVGFESLLYDEKIGKISLIGAGMRSHPGISAKFFTAMAEAGVNIGMISTSEIRISVIVEEDDVDAAVQAAHTAFDLDADEVEAVVYGGTGR</sequence>
<feature type="binding site" evidence="16">
    <location>
        <begin position="174"/>
        <end position="175"/>
    </location>
    <ligand>
        <name>ATP</name>
        <dbReference type="ChEBI" id="CHEBI:30616"/>
    </ligand>
</feature>
<dbReference type="PROSITE" id="PS00324">
    <property type="entry name" value="ASPARTOKINASE"/>
    <property type="match status" value="1"/>
</dbReference>
<comment type="pathway">
    <text evidence="2 18">Amino-acid biosynthesis; L-lysine biosynthesis via DAP pathway; (S)-tetrahydrodipicolinate from L-aspartate: step 1/4.</text>
</comment>
<comment type="caution">
    <text evidence="20">The sequence shown here is derived from an EMBL/GenBank/DDBJ whole genome shotgun (WGS) entry which is preliminary data.</text>
</comment>
<dbReference type="EMBL" id="QXGH01000016">
    <property type="protein sequence ID" value="RHW26711.1"/>
    <property type="molecule type" value="Genomic_DNA"/>
</dbReference>
<evidence type="ECO:0000256" key="13">
    <source>
        <dbReference type="ARBA" id="ARBA00022915"/>
    </source>
</evidence>
<dbReference type="InterPro" id="IPR005260">
    <property type="entry name" value="Asp_kin_monofn"/>
</dbReference>
<dbReference type="GO" id="GO:0009089">
    <property type="term" value="P:lysine biosynthetic process via diaminopimelate"/>
    <property type="evidence" value="ECO:0007669"/>
    <property type="project" value="UniProtKB-UniPathway"/>
</dbReference>
<dbReference type="FunFam" id="3.30.2130.10:FF:000002">
    <property type="entry name" value="Aspartokinase"/>
    <property type="match status" value="1"/>
</dbReference>
<keyword evidence="8 18" id="KW-0028">Amino-acid biosynthesis</keyword>
<evidence type="ECO:0000256" key="7">
    <source>
        <dbReference type="ARBA" id="ARBA00016273"/>
    </source>
</evidence>
<reference evidence="20 21" key="1">
    <citation type="submission" date="2018-09" db="EMBL/GenBank/DDBJ databases">
        <title>Genome sequencing of Nocardioides immobilis CCTCC AB 2017083 for comparison to Nocardioides silvaticus.</title>
        <authorList>
            <person name="Li C."/>
            <person name="Wang G."/>
        </authorList>
    </citation>
    <scope>NUCLEOTIDE SEQUENCE [LARGE SCALE GENOMIC DNA]</scope>
    <source>
        <strain evidence="20 21">CCTCC AB 2017083</strain>
    </source>
</reference>
<feature type="binding site" evidence="16">
    <location>
        <begin position="210"/>
        <end position="211"/>
    </location>
    <ligand>
        <name>ATP</name>
        <dbReference type="ChEBI" id="CHEBI:30616"/>
    </ligand>
</feature>
<evidence type="ECO:0000256" key="4">
    <source>
        <dbReference type="ARBA" id="ARBA00005139"/>
    </source>
</evidence>
<comment type="similarity">
    <text evidence="5 17">Belongs to the aspartokinase family.</text>
</comment>
<dbReference type="RefSeq" id="WP_118925707.1">
    <property type="nucleotide sequence ID" value="NZ_QXGH01000016.1"/>
</dbReference>
<protein>
    <recommendedName>
        <fullName evidence="7 17">Aspartokinase</fullName>
        <ecNumber evidence="6 17">2.7.2.4</ecNumber>
    </recommendedName>
</protein>
<evidence type="ECO:0000256" key="2">
    <source>
        <dbReference type="ARBA" id="ARBA00004766"/>
    </source>
</evidence>
<dbReference type="UniPathway" id="UPA00050">
    <property type="reaction ID" value="UER00461"/>
</dbReference>
<evidence type="ECO:0000256" key="5">
    <source>
        <dbReference type="ARBA" id="ARBA00010122"/>
    </source>
</evidence>
<evidence type="ECO:0000256" key="6">
    <source>
        <dbReference type="ARBA" id="ARBA00013059"/>
    </source>
</evidence>
<dbReference type="Pfam" id="PF22468">
    <property type="entry name" value="ACT_9"/>
    <property type="match status" value="2"/>
</dbReference>
<dbReference type="CDD" id="cd04923">
    <property type="entry name" value="ACT_AK-LysC-DapG-like_2"/>
    <property type="match status" value="1"/>
</dbReference>
<dbReference type="OrthoDB" id="9799110at2"/>
<dbReference type="GO" id="GO:0005829">
    <property type="term" value="C:cytosol"/>
    <property type="evidence" value="ECO:0007669"/>
    <property type="project" value="TreeGrafter"/>
</dbReference>
<keyword evidence="9 17" id="KW-0808">Transferase</keyword>
<dbReference type="FunFam" id="3.40.1160.10:FF:000002">
    <property type="entry name" value="Aspartokinase"/>
    <property type="match status" value="1"/>
</dbReference>
<feature type="domain" description="ACT" evidence="19">
    <location>
        <begin position="271"/>
        <end position="353"/>
    </location>
</feature>
<dbReference type="InterPro" id="IPR001048">
    <property type="entry name" value="Asp/Glu/Uridylate_kinase"/>
</dbReference>
<accession>A0A417Y2B0</accession>
<comment type="pathway">
    <text evidence="3 18">Amino-acid biosynthesis; L-methionine biosynthesis via de novo pathway; L-homoserine from L-aspartate: step 1/3.</text>
</comment>
<evidence type="ECO:0000256" key="3">
    <source>
        <dbReference type="ARBA" id="ARBA00004986"/>
    </source>
</evidence>
<dbReference type="NCBIfam" id="NF005155">
    <property type="entry name" value="PRK06635.1-4"/>
    <property type="match status" value="1"/>
</dbReference>
<dbReference type="GO" id="GO:0019877">
    <property type="term" value="P:diaminopimelate biosynthetic process"/>
    <property type="evidence" value="ECO:0007669"/>
    <property type="project" value="UniProtKB-KW"/>
</dbReference>
<dbReference type="PANTHER" id="PTHR21499:SF3">
    <property type="entry name" value="ASPARTOKINASE"/>
    <property type="match status" value="1"/>
</dbReference>
<comment type="pathway">
    <text evidence="4 18">Amino-acid biosynthesis; L-threonine biosynthesis; L-threonine from L-aspartate: step 1/5.</text>
</comment>
<dbReference type="InterPro" id="IPR036393">
    <property type="entry name" value="AceGlu_kinase-like_sf"/>
</dbReference>
<evidence type="ECO:0000256" key="12">
    <source>
        <dbReference type="ARBA" id="ARBA00022840"/>
    </source>
</evidence>
<feature type="binding site" evidence="16">
    <location>
        <position position="185"/>
    </location>
    <ligand>
        <name>ATP</name>
        <dbReference type="ChEBI" id="CHEBI:30616"/>
    </ligand>
</feature>
<dbReference type="NCBIfam" id="TIGR00656">
    <property type="entry name" value="asp_kin_monofn"/>
    <property type="match status" value="1"/>
</dbReference>
<name>A0A417Y2B0_9ACTN</name>
<dbReference type="SUPFAM" id="SSF53633">
    <property type="entry name" value="Carbamate kinase-like"/>
    <property type="match status" value="1"/>
</dbReference>
<dbReference type="NCBIfam" id="NF005154">
    <property type="entry name" value="PRK06635.1-2"/>
    <property type="match status" value="1"/>
</dbReference>
<dbReference type="UniPathway" id="UPA00034">
    <property type="reaction ID" value="UER00015"/>
</dbReference>
<comment type="function">
    <text evidence="1">Catalyzes the phosphorylation of the beta-carboxyl group of aspartic acid with ATP to yield 4-phospho-L-aspartate, which is involved in the branched biosynthetic pathway leading to the biosynthesis of amino acids lysine, threonine, isoleucine and methionine.</text>
</comment>
<dbReference type="Pfam" id="PF00696">
    <property type="entry name" value="AA_kinase"/>
    <property type="match status" value="1"/>
</dbReference>
<organism evidence="20 21">
    <name type="scientific">Nocardioides immobilis</name>
    <dbReference type="NCBI Taxonomy" id="2049295"/>
    <lineage>
        <taxon>Bacteria</taxon>
        <taxon>Bacillati</taxon>
        <taxon>Actinomycetota</taxon>
        <taxon>Actinomycetes</taxon>
        <taxon>Propionibacteriales</taxon>
        <taxon>Nocardioidaceae</taxon>
        <taxon>Nocardioides</taxon>
    </lineage>
</organism>
<keyword evidence="12 16" id="KW-0067">ATP-binding</keyword>
<dbReference type="AlphaFoldDB" id="A0A417Y2B0"/>
<dbReference type="NCBIfam" id="TIGR00657">
    <property type="entry name" value="asp_kinases"/>
    <property type="match status" value="1"/>
</dbReference>
<evidence type="ECO:0000256" key="1">
    <source>
        <dbReference type="ARBA" id="ARBA00002843"/>
    </source>
</evidence>
<dbReference type="UniPathway" id="UPA00051">
    <property type="reaction ID" value="UER00462"/>
</dbReference>
<dbReference type="GO" id="GO:0009090">
    <property type="term" value="P:homoserine biosynthetic process"/>
    <property type="evidence" value="ECO:0007669"/>
    <property type="project" value="TreeGrafter"/>
</dbReference>
<dbReference type="GO" id="GO:0005524">
    <property type="term" value="F:ATP binding"/>
    <property type="evidence" value="ECO:0007669"/>
    <property type="project" value="UniProtKB-KW"/>
</dbReference>
<dbReference type="GO" id="GO:0009088">
    <property type="term" value="P:threonine biosynthetic process"/>
    <property type="evidence" value="ECO:0007669"/>
    <property type="project" value="UniProtKB-UniPathway"/>
</dbReference>
<gene>
    <name evidence="20" type="ORF">D0Z08_13200</name>
</gene>
<keyword evidence="11 17" id="KW-0418">Kinase</keyword>
<feature type="binding site" evidence="16">
    <location>
        <position position="74"/>
    </location>
    <ligand>
        <name>substrate</name>
    </ligand>
</feature>
<evidence type="ECO:0000256" key="9">
    <source>
        <dbReference type="ARBA" id="ARBA00022679"/>
    </source>
</evidence>
<evidence type="ECO:0000256" key="10">
    <source>
        <dbReference type="ARBA" id="ARBA00022741"/>
    </source>
</evidence>
<dbReference type="Gene3D" id="3.40.1160.10">
    <property type="entry name" value="Acetylglutamate kinase-like"/>
    <property type="match status" value="1"/>
</dbReference>
<evidence type="ECO:0000256" key="15">
    <source>
        <dbReference type="ARBA" id="ARBA00047872"/>
    </source>
</evidence>
<dbReference type="PIRSF" id="PIRSF000726">
    <property type="entry name" value="Asp_kin"/>
    <property type="match status" value="1"/>
</dbReference>
<comment type="catalytic activity">
    <reaction evidence="15 17">
        <text>L-aspartate + ATP = 4-phospho-L-aspartate + ADP</text>
        <dbReference type="Rhea" id="RHEA:23776"/>
        <dbReference type="ChEBI" id="CHEBI:29991"/>
        <dbReference type="ChEBI" id="CHEBI:30616"/>
        <dbReference type="ChEBI" id="CHEBI:57535"/>
        <dbReference type="ChEBI" id="CHEBI:456216"/>
        <dbReference type="EC" id="2.7.2.4"/>
    </reaction>
</comment>
<evidence type="ECO:0000256" key="14">
    <source>
        <dbReference type="ARBA" id="ARBA00023154"/>
    </source>
</evidence>
<dbReference type="InterPro" id="IPR045865">
    <property type="entry name" value="ACT-like_dom_sf"/>
</dbReference>
<dbReference type="InterPro" id="IPR018042">
    <property type="entry name" value="Aspartate_kinase_CS"/>
</dbReference>
<evidence type="ECO:0000256" key="18">
    <source>
        <dbReference type="RuleBase" id="RU004249"/>
    </source>
</evidence>